<proteinExistence type="predicted"/>
<dbReference type="Pfam" id="PF08241">
    <property type="entry name" value="Methyltransf_11"/>
    <property type="match status" value="1"/>
</dbReference>
<sequence length="212" mass="24851">MDVEQCYHVWSSTYDSDKNSTRDLDEKITRKLLSNKQYDTVLELGCGTGKNTLFYSAIGKNVDSVDFCQSMLDIARLKVEQQAITNVIIYQTDLKQKQWSRESNYYDLCACNLMLEHIENIEPFFMEVNRILKINGEFFVSELHPYKQYLGTKANGVIQSFTHHISDFLHVGKKNGFTMKEMQEWWTNDEETEHRTPPRLVTFIFEKMSTIS</sequence>
<name>A0A8S2FXG8_9BILA</name>
<dbReference type="GO" id="GO:0008757">
    <property type="term" value="F:S-adenosylmethionine-dependent methyltransferase activity"/>
    <property type="evidence" value="ECO:0007669"/>
    <property type="project" value="InterPro"/>
</dbReference>
<dbReference type="InterPro" id="IPR029063">
    <property type="entry name" value="SAM-dependent_MTases_sf"/>
</dbReference>
<gene>
    <name evidence="2" type="ORF">OVA965_LOCUS40123</name>
    <name evidence="3" type="ORF">TMI583_LOCUS41515</name>
</gene>
<comment type="caution">
    <text evidence="2">The sequence shown here is derived from an EMBL/GenBank/DDBJ whole genome shotgun (WGS) entry which is preliminary data.</text>
</comment>
<feature type="domain" description="Methyltransferase type 11" evidence="1">
    <location>
        <begin position="42"/>
        <end position="140"/>
    </location>
</feature>
<evidence type="ECO:0000313" key="2">
    <source>
        <dbReference type="EMBL" id="CAF1566723.1"/>
    </source>
</evidence>
<reference evidence="2" key="1">
    <citation type="submission" date="2021-02" db="EMBL/GenBank/DDBJ databases">
        <authorList>
            <person name="Nowell W R."/>
        </authorList>
    </citation>
    <scope>NUCLEOTIDE SEQUENCE</scope>
</reference>
<dbReference type="InterPro" id="IPR013216">
    <property type="entry name" value="Methyltransf_11"/>
</dbReference>
<evidence type="ECO:0000259" key="1">
    <source>
        <dbReference type="Pfam" id="PF08241"/>
    </source>
</evidence>
<dbReference type="Proteomes" id="UP000677228">
    <property type="component" value="Unassembled WGS sequence"/>
</dbReference>
<dbReference type="SUPFAM" id="SSF53335">
    <property type="entry name" value="S-adenosyl-L-methionine-dependent methyltransferases"/>
    <property type="match status" value="1"/>
</dbReference>
<organism evidence="2 4">
    <name type="scientific">Didymodactylos carnosus</name>
    <dbReference type="NCBI Taxonomy" id="1234261"/>
    <lineage>
        <taxon>Eukaryota</taxon>
        <taxon>Metazoa</taxon>
        <taxon>Spiralia</taxon>
        <taxon>Gnathifera</taxon>
        <taxon>Rotifera</taxon>
        <taxon>Eurotatoria</taxon>
        <taxon>Bdelloidea</taxon>
        <taxon>Philodinida</taxon>
        <taxon>Philodinidae</taxon>
        <taxon>Didymodactylos</taxon>
    </lineage>
</organism>
<evidence type="ECO:0000313" key="3">
    <source>
        <dbReference type="EMBL" id="CAF4359895.1"/>
    </source>
</evidence>
<dbReference type="Proteomes" id="UP000682733">
    <property type="component" value="Unassembled WGS sequence"/>
</dbReference>
<protein>
    <recommendedName>
        <fullName evidence="1">Methyltransferase type 11 domain-containing protein</fullName>
    </recommendedName>
</protein>
<evidence type="ECO:0000313" key="4">
    <source>
        <dbReference type="Proteomes" id="UP000677228"/>
    </source>
</evidence>
<dbReference type="EMBL" id="CAJNOK010042933">
    <property type="protein sequence ID" value="CAF1566723.1"/>
    <property type="molecule type" value="Genomic_DNA"/>
</dbReference>
<dbReference type="CDD" id="cd02440">
    <property type="entry name" value="AdoMet_MTases"/>
    <property type="match status" value="1"/>
</dbReference>
<dbReference type="AlphaFoldDB" id="A0A8S2FXG8"/>
<dbReference type="EMBL" id="CAJOBA010065646">
    <property type="protein sequence ID" value="CAF4359895.1"/>
    <property type="molecule type" value="Genomic_DNA"/>
</dbReference>
<dbReference type="Gene3D" id="3.40.50.150">
    <property type="entry name" value="Vaccinia Virus protein VP39"/>
    <property type="match status" value="1"/>
</dbReference>
<dbReference type="PANTHER" id="PTHR43861">
    <property type="entry name" value="TRANS-ACONITATE 2-METHYLTRANSFERASE-RELATED"/>
    <property type="match status" value="1"/>
</dbReference>
<accession>A0A8S2FXG8</accession>